<evidence type="ECO:0000313" key="4">
    <source>
        <dbReference type="EMBL" id="CAD8592975.1"/>
    </source>
</evidence>
<dbReference type="GO" id="GO:0000055">
    <property type="term" value="P:ribosomal large subunit export from nucleus"/>
    <property type="evidence" value="ECO:0007669"/>
    <property type="project" value="UniProtKB-UniRule"/>
</dbReference>
<dbReference type="SUPFAM" id="SSF48371">
    <property type="entry name" value="ARM repeat"/>
    <property type="match status" value="1"/>
</dbReference>
<dbReference type="GO" id="GO:0005730">
    <property type="term" value="C:nucleolus"/>
    <property type="evidence" value="ECO:0007669"/>
    <property type="project" value="UniProtKB-SubCell"/>
</dbReference>
<sequence length="481" mass="52592">MSRCDLLSLQGKAKRDPEGYRDDVLMQLQHYNALHGLFMLKPGKDFREFADLVGFLAQVSASYKADIPAFHVGLIELLEKHYALLDPHLRRSLVSALILLRNRGSATAAELLPLFFKLFRCQDKQLRVMIFRHIVADVKGANKTRRNEALNRQVQNFLAAALKDENETAAKKALAVITELYRRNVWSDARTVNLVADACRHPSPKILVAALKFFLGQDEAAEAAAEAGDDSDDDDDDDDYDYGGYYDELPPGSAALPPTPASEHGFGDDAEEDEEDEEDEDGEEALVSDDDAEDASNSDEDELLSDEEGSDEEGEEEEEEEEDDDDDDVLAAAEESAIIASQLAGADTDTEEEDGDNEERQVLGSGTDVDDDEYSDETSERGSGLGGTSSSGGGDDDEDDELKDFGFTNVATLAQENLRRLSISQSRGQSAVPTPRTSVAAPRTSVRGPRLSQVVHSLRMHQEHGEDDEDDGGGVRRGAEG</sequence>
<dbReference type="InterPro" id="IPR012977">
    <property type="entry name" value="SDA1_N"/>
</dbReference>
<reference evidence="4" key="1">
    <citation type="submission" date="2021-01" db="EMBL/GenBank/DDBJ databases">
        <authorList>
            <person name="Corre E."/>
            <person name="Pelletier E."/>
            <person name="Niang G."/>
            <person name="Scheremetjew M."/>
            <person name="Finn R."/>
            <person name="Kale V."/>
            <person name="Holt S."/>
            <person name="Cochrane G."/>
            <person name="Meng A."/>
            <person name="Brown T."/>
            <person name="Cohen L."/>
        </authorList>
    </citation>
    <scope>NUCLEOTIDE SEQUENCE</scope>
    <source>
        <strain evidence="4">CCMP494</strain>
    </source>
</reference>
<dbReference type="GO" id="GO:0015031">
    <property type="term" value="P:protein transport"/>
    <property type="evidence" value="ECO:0007669"/>
    <property type="project" value="UniProtKB-KW"/>
</dbReference>
<dbReference type="EMBL" id="HBEV01013334">
    <property type="protein sequence ID" value="CAD8592975.1"/>
    <property type="molecule type" value="Transcribed_RNA"/>
</dbReference>
<comment type="similarity">
    <text evidence="1">Belongs to the SDA1 family.</text>
</comment>
<dbReference type="AlphaFoldDB" id="A0A7S0KVM0"/>
<proteinExistence type="inferred from homology"/>
<protein>
    <recommendedName>
        <fullName evidence="1">Protein SDA1</fullName>
    </recommendedName>
</protein>
<name>A0A7S0KVM0_MICPS</name>
<evidence type="ECO:0000256" key="2">
    <source>
        <dbReference type="SAM" id="MobiDB-lite"/>
    </source>
</evidence>
<feature type="region of interest" description="Disordered" evidence="2">
    <location>
        <begin position="223"/>
        <end position="407"/>
    </location>
</feature>
<feature type="compositionally biased region" description="Acidic residues" evidence="2">
    <location>
        <begin position="348"/>
        <end position="357"/>
    </location>
</feature>
<keyword evidence="1" id="KW-0813">Transport</keyword>
<evidence type="ECO:0000259" key="3">
    <source>
        <dbReference type="Pfam" id="PF08158"/>
    </source>
</evidence>
<comment type="subcellular location">
    <subcellularLocation>
        <location evidence="1">Nucleus</location>
        <location evidence="1">Nucleolus</location>
    </subcellularLocation>
</comment>
<dbReference type="PANTHER" id="PTHR12730:SF0">
    <property type="entry name" value="PROTEIN SDA1 HOMOLOG"/>
    <property type="match status" value="1"/>
</dbReference>
<feature type="compositionally biased region" description="Polar residues" evidence="2">
    <location>
        <begin position="422"/>
        <end position="437"/>
    </location>
</feature>
<accession>A0A7S0KVM0</accession>
<feature type="compositionally biased region" description="Gly residues" evidence="2">
    <location>
        <begin position="383"/>
        <end position="393"/>
    </location>
</feature>
<feature type="domain" description="SDA1 N-terminal" evidence="3">
    <location>
        <begin position="55"/>
        <end position="235"/>
    </location>
</feature>
<dbReference type="PANTHER" id="PTHR12730">
    <property type="entry name" value="HSDA/SDA1-RELATED"/>
    <property type="match status" value="1"/>
</dbReference>
<feature type="compositionally biased region" description="Acidic residues" evidence="2">
    <location>
        <begin position="368"/>
        <end position="377"/>
    </location>
</feature>
<keyword evidence="1" id="KW-0539">Nucleus</keyword>
<dbReference type="InterPro" id="IPR016024">
    <property type="entry name" value="ARM-type_fold"/>
</dbReference>
<dbReference type="GO" id="GO:0042273">
    <property type="term" value="P:ribosomal large subunit biogenesis"/>
    <property type="evidence" value="ECO:0007669"/>
    <property type="project" value="UniProtKB-UniRule"/>
</dbReference>
<comment type="function">
    <text evidence="1">Required for 60S pre-ribosomal subunits export to the cytoplasm.</text>
</comment>
<evidence type="ECO:0000256" key="1">
    <source>
        <dbReference type="RuleBase" id="RU365057"/>
    </source>
</evidence>
<feature type="compositionally biased region" description="Acidic residues" evidence="2">
    <location>
        <begin position="227"/>
        <end position="241"/>
    </location>
</feature>
<dbReference type="Pfam" id="PF08158">
    <property type="entry name" value="SDA1_HEAT"/>
    <property type="match status" value="1"/>
</dbReference>
<feature type="compositionally biased region" description="Acidic residues" evidence="2">
    <location>
        <begin position="268"/>
        <end position="329"/>
    </location>
</feature>
<dbReference type="InterPro" id="IPR027312">
    <property type="entry name" value="Sda1"/>
</dbReference>
<keyword evidence="1" id="KW-0653">Protein transport</keyword>
<feature type="region of interest" description="Disordered" evidence="2">
    <location>
        <begin position="421"/>
        <end position="481"/>
    </location>
</feature>
<organism evidence="4">
    <name type="scientific">Micromonas pusilla</name>
    <name type="common">Picoplanktonic green alga</name>
    <name type="synonym">Chromulina pusilla</name>
    <dbReference type="NCBI Taxonomy" id="38833"/>
    <lineage>
        <taxon>Eukaryota</taxon>
        <taxon>Viridiplantae</taxon>
        <taxon>Chlorophyta</taxon>
        <taxon>Mamiellophyceae</taxon>
        <taxon>Mamiellales</taxon>
        <taxon>Mamiellaceae</taxon>
        <taxon>Micromonas</taxon>
    </lineage>
</organism>
<gene>
    <name evidence="4" type="ORF">MSP1404_LOCUS10379</name>
</gene>
<feature type="compositionally biased region" description="Low complexity" evidence="2">
    <location>
        <begin position="330"/>
        <end position="347"/>
    </location>
</feature>
<keyword evidence="1" id="KW-0690">Ribosome biogenesis</keyword>